<keyword evidence="2" id="KW-1185">Reference proteome</keyword>
<dbReference type="Proteomes" id="UP001234297">
    <property type="component" value="Chromosome 12"/>
</dbReference>
<evidence type="ECO:0000313" key="2">
    <source>
        <dbReference type="Proteomes" id="UP001234297"/>
    </source>
</evidence>
<dbReference type="EMBL" id="CM056820">
    <property type="protein sequence ID" value="KAJ8615511.1"/>
    <property type="molecule type" value="Genomic_DNA"/>
</dbReference>
<reference evidence="1 2" key="1">
    <citation type="journal article" date="2022" name="Hortic Res">
        <title>A haplotype resolved chromosomal level avocado genome allows analysis of novel avocado genes.</title>
        <authorList>
            <person name="Nath O."/>
            <person name="Fletcher S.J."/>
            <person name="Hayward A."/>
            <person name="Shaw L.M."/>
            <person name="Masouleh A.K."/>
            <person name="Furtado A."/>
            <person name="Henry R.J."/>
            <person name="Mitter N."/>
        </authorList>
    </citation>
    <scope>NUCLEOTIDE SEQUENCE [LARGE SCALE GENOMIC DNA]</scope>
    <source>
        <strain evidence="2">cv. Hass</strain>
    </source>
</reference>
<organism evidence="1 2">
    <name type="scientific">Persea americana</name>
    <name type="common">Avocado</name>
    <dbReference type="NCBI Taxonomy" id="3435"/>
    <lineage>
        <taxon>Eukaryota</taxon>
        <taxon>Viridiplantae</taxon>
        <taxon>Streptophyta</taxon>
        <taxon>Embryophyta</taxon>
        <taxon>Tracheophyta</taxon>
        <taxon>Spermatophyta</taxon>
        <taxon>Magnoliopsida</taxon>
        <taxon>Magnoliidae</taxon>
        <taxon>Laurales</taxon>
        <taxon>Lauraceae</taxon>
        <taxon>Persea</taxon>
    </lineage>
</organism>
<accession>A0ACC2K324</accession>
<proteinExistence type="predicted"/>
<evidence type="ECO:0000313" key="1">
    <source>
        <dbReference type="EMBL" id="KAJ8615511.1"/>
    </source>
</evidence>
<name>A0ACC2K324_PERAE</name>
<gene>
    <name evidence="1" type="ORF">MRB53_034883</name>
</gene>
<comment type="caution">
    <text evidence="1">The sequence shown here is derived from an EMBL/GenBank/DDBJ whole genome shotgun (WGS) entry which is preliminary data.</text>
</comment>
<protein>
    <submittedName>
        <fullName evidence="1">Uncharacterized protein</fullName>
    </submittedName>
</protein>
<sequence>MEGYFVSSPPSLLVSLSFGRQNQEISIVSLNHVQEKQKAKSFPALHLHYIFVNQSKEKTQQVLLVSSLLVVVLISIFFPLCRGGNGEKTEVPLPHLSRSNRSP</sequence>